<gene>
    <name evidence="2" type="ORF">KFL_006340120</name>
</gene>
<reference evidence="2 3" key="1">
    <citation type="journal article" date="2014" name="Nat. Commun.">
        <title>Klebsormidium flaccidum genome reveals primary factors for plant terrestrial adaptation.</title>
        <authorList>
            <person name="Hori K."/>
            <person name="Maruyama F."/>
            <person name="Fujisawa T."/>
            <person name="Togashi T."/>
            <person name="Yamamoto N."/>
            <person name="Seo M."/>
            <person name="Sato S."/>
            <person name="Yamada T."/>
            <person name="Mori H."/>
            <person name="Tajima N."/>
            <person name="Moriyama T."/>
            <person name="Ikeuchi M."/>
            <person name="Watanabe M."/>
            <person name="Wada H."/>
            <person name="Kobayashi K."/>
            <person name="Saito M."/>
            <person name="Masuda T."/>
            <person name="Sasaki-Sekimoto Y."/>
            <person name="Mashiguchi K."/>
            <person name="Awai K."/>
            <person name="Shimojima M."/>
            <person name="Masuda S."/>
            <person name="Iwai M."/>
            <person name="Nobusawa T."/>
            <person name="Narise T."/>
            <person name="Kondo S."/>
            <person name="Saito H."/>
            <person name="Sato R."/>
            <person name="Murakawa M."/>
            <person name="Ihara Y."/>
            <person name="Oshima-Yamada Y."/>
            <person name="Ohtaka K."/>
            <person name="Satoh M."/>
            <person name="Sonobe K."/>
            <person name="Ishii M."/>
            <person name="Ohtani R."/>
            <person name="Kanamori-Sato M."/>
            <person name="Honoki R."/>
            <person name="Miyazaki D."/>
            <person name="Mochizuki H."/>
            <person name="Umetsu J."/>
            <person name="Higashi K."/>
            <person name="Shibata D."/>
            <person name="Kamiya Y."/>
            <person name="Sato N."/>
            <person name="Nakamura Y."/>
            <person name="Tabata S."/>
            <person name="Ida S."/>
            <person name="Kurokawa K."/>
            <person name="Ohta H."/>
        </authorList>
    </citation>
    <scope>NUCLEOTIDE SEQUENCE [LARGE SCALE GENOMIC DNA]</scope>
    <source>
        <strain evidence="2 3">NIES-2285</strain>
    </source>
</reference>
<feature type="region of interest" description="Disordered" evidence="1">
    <location>
        <begin position="47"/>
        <end position="127"/>
    </location>
</feature>
<organism evidence="2 3">
    <name type="scientific">Klebsormidium nitens</name>
    <name type="common">Green alga</name>
    <name type="synonym">Ulothrix nitens</name>
    <dbReference type="NCBI Taxonomy" id="105231"/>
    <lineage>
        <taxon>Eukaryota</taxon>
        <taxon>Viridiplantae</taxon>
        <taxon>Streptophyta</taxon>
        <taxon>Klebsormidiophyceae</taxon>
        <taxon>Klebsormidiales</taxon>
        <taxon>Klebsormidiaceae</taxon>
        <taxon>Klebsormidium</taxon>
    </lineage>
</organism>
<keyword evidence="3" id="KW-1185">Reference proteome</keyword>
<dbReference type="EMBL" id="DF237583">
    <property type="protein sequence ID" value="GAQ90393.1"/>
    <property type="molecule type" value="Genomic_DNA"/>
</dbReference>
<proteinExistence type="predicted"/>
<dbReference type="AlphaFoldDB" id="A0A1Y1II56"/>
<protein>
    <submittedName>
        <fullName evidence="2">Uncharacterized protein</fullName>
    </submittedName>
</protein>
<name>A0A1Y1II56_KLENI</name>
<dbReference type="Proteomes" id="UP000054558">
    <property type="component" value="Unassembled WGS sequence"/>
</dbReference>
<feature type="compositionally biased region" description="Basic and acidic residues" evidence="1">
    <location>
        <begin position="47"/>
        <end position="56"/>
    </location>
</feature>
<sequence>MGKSSGKKTRPGKTETNKFSRIGPTLVAWIDSQVEEVNIEAAFQQEVKQRQDEVKETPVPPKQMLKPPELKLENPRAAPTIGEAEETDHSCIDESDAPCWDSGDFGDDDERGSEASFAEREPEYSSDEECYQIDPLDELLARLRNAASVHFKQAPRDRVEPLAQRSLIGIHKLAKLEDKLAKLGEAAAVEDRVASTPHEILHLLVAGKQIVLMCRDERLFFTKEVVLQQLLIVI</sequence>
<accession>A0A1Y1II56</accession>
<evidence type="ECO:0000256" key="1">
    <source>
        <dbReference type="SAM" id="MobiDB-lite"/>
    </source>
</evidence>
<evidence type="ECO:0000313" key="3">
    <source>
        <dbReference type="Proteomes" id="UP000054558"/>
    </source>
</evidence>
<evidence type="ECO:0000313" key="2">
    <source>
        <dbReference type="EMBL" id="GAQ90393.1"/>
    </source>
</evidence>